<organism evidence="1 2">
    <name type="scientific">Paenibacillus catalpae</name>
    <dbReference type="NCBI Taxonomy" id="1045775"/>
    <lineage>
        <taxon>Bacteria</taxon>
        <taxon>Bacillati</taxon>
        <taxon>Bacillota</taxon>
        <taxon>Bacilli</taxon>
        <taxon>Bacillales</taxon>
        <taxon>Paenibacillaceae</taxon>
        <taxon>Paenibacillus</taxon>
    </lineage>
</organism>
<keyword evidence="2" id="KW-1185">Reference proteome</keyword>
<protein>
    <submittedName>
        <fullName evidence="1">Stage III sporulation protein AB</fullName>
    </submittedName>
</protein>
<reference evidence="2" key="1">
    <citation type="submission" date="2016-10" db="EMBL/GenBank/DDBJ databases">
        <authorList>
            <person name="Varghese N."/>
            <person name="Submissions S."/>
        </authorList>
    </citation>
    <scope>NUCLEOTIDE SEQUENCE [LARGE SCALE GENOMIC DNA]</scope>
    <source>
        <strain evidence="2">CGMCC 1.10784</strain>
    </source>
</reference>
<evidence type="ECO:0000313" key="2">
    <source>
        <dbReference type="Proteomes" id="UP000198855"/>
    </source>
</evidence>
<dbReference type="EMBL" id="FOMT01000005">
    <property type="protein sequence ID" value="SFF02104.1"/>
    <property type="molecule type" value="Genomic_DNA"/>
</dbReference>
<dbReference type="InterPro" id="IPR014198">
    <property type="entry name" value="Spore_III_AB"/>
</dbReference>
<dbReference type="OrthoDB" id="1957909at2"/>
<dbReference type="Pfam" id="PF09548">
    <property type="entry name" value="Spore_III_AB"/>
    <property type="match status" value="1"/>
</dbReference>
<accession>A0A1I2F9H8</accession>
<sequence length="172" mass="19158">MIKLLGAVLILFAGTMIGFQQAARLAARPRQLRQLAHALQRLETEIGYGHTPLPEALDRTADAVSEPLAELFRDASDRVRGPEGLTFRESWEQAMTSGWGSTALRQTEQSVLLRLGSTLGISDKEDQLKHIHLALLQLKAEEDSAREDQTRYEKMWKSLGVLIAVLVVILMV</sequence>
<dbReference type="STRING" id="1045775.SAMN05216378_4763"/>
<gene>
    <name evidence="1" type="ORF">SAMN05216378_4763</name>
</gene>
<dbReference type="PIRSF" id="PIRSF021435">
    <property type="entry name" value="SpoIIIAB"/>
    <property type="match status" value="1"/>
</dbReference>
<name>A0A1I2F9H8_9BACL</name>
<dbReference type="AlphaFoldDB" id="A0A1I2F9H8"/>
<dbReference type="NCBIfam" id="TIGR02833">
    <property type="entry name" value="spore_III_AB"/>
    <property type="match status" value="1"/>
</dbReference>
<dbReference type="RefSeq" id="WP_091188911.1">
    <property type="nucleotide sequence ID" value="NZ_FOMT01000005.1"/>
</dbReference>
<dbReference type="Proteomes" id="UP000198855">
    <property type="component" value="Unassembled WGS sequence"/>
</dbReference>
<proteinExistence type="predicted"/>
<evidence type="ECO:0000313" key="1">
    <source>
        <dbReference type="EMBL" id="SFF02104.1"/>
    </source>
</evidence>